<comment type="caution">
    <text evidence="2">The sequence shown here is derived from an EMBL/GenBank/DDBJ whole genome shotgun (WGS) entry which is preliminary data.</text>
</comment>
<dbReference type="STRING" id="1802613.A2V54_00130"/>
<evidence type="ECO:0008006" key="4">
    <source>
        <dbReference type="Google" id="ProtNLM"/>
    </source>
</evidence>
<reference evidence="2 3" key="1">
    <citation type="journal article" date="2016" name="Nat. Commun.">
        <title>Thousands of microbial genomes shed light on interconnected biogeochemical processes in an aquifer system.</title>
        <authorList>
            <person name="Anantharaman K."/>
            <person name="Brown C.T."/>
            <person name="Hug L.A."/>
            <person name="Sharon I."/>
            <person name="Castelle C.J."/>
            <person name="Probst A.J."/>
            <person name="Thomas B.C."/>
            <person name="Singh A."/>
            <person name="Wilkins M.J."/>
            <person name="Karaoz U."/>
            <person name="Brodie E.L."/>
            <person name="Williams K.H."/>
            <person name="Hubbard S.S."/>
            <person name="Banfield J.F."/>
        </authorList>
    </citation>
    <scope>NUCLEOTIDE SEQUENCE [LARGE SCALE GENOMIC DNA]</scope>
</reference>
<accession>A0A1F4UIA2</accession>
<protein>
    <recommendedName>
        <fullName evidence="4">Cell division protein FtsL</fullName>
    </recommendedName>
</protein>
<dbReference type="Proteomes" id="UP000176583">
    <property type="component" value="Unassembled WGS sequence"/>
</dbReference>
<evidence type="ECO:0000256" key="1">
    <source>
        <dbReference type="SAM" id="Coils"/>
    </source>
</evidence>
<organism evidence="2 3">
    <name type="scientific">candidate division WWE3 bacterium RBG_19FT_COMBO_53_11</name>
    <dbReference type="NCBI Taxonomy" id="1802613"/>
    <lineage>
        <taxon>Bacteria</taxon>
        <taxon>Katanobacteria</taxon>
    </lineage>
</organism>
<feature type="coiled-coil region" evidence="1">
    <location>
        <begin position="31"/>
        <end position="65"/>
    </location>
</feature>
<gene>
    <name evidence="2" type="ORF">A2V54_00130</name>
</gene>
<evidence type="ECO:0000313" key="3">
    <source>
        <dbReference type="Proteomes" id="UP000176583"/>
    </source>
</evidence>
<proteinExistence type="predicted"/>
<dbReference type="EMBL" id="MEUW01000014">
    <property type="protein sequence ID" value="OGC44602.1"/>
    <property type="molecule type" value="Genomic_DNA"/>
</dbReference>
<evidence type="ECO:0000313" key="2">
    <source>
        <dbReference type="EMBL" id="OGC44602.1"/>
    </source>
</evidence>
<name>A0A1F4UIA2_UNCKA</name>
<dbReference type="AlphaFoldDB" id="A0A1F4UIA2"/>
<sequence>MIGKIISAFIFLLIVANVFLTNSVVNKGRELKDLQVQKGSLESQLRELENQIAQASSLNTVREEALRMGMVAGKLYLLPPVPVALAPKN</sequence>
<keyword evidence="1" id="KW-0175">Coiled coil</keyword>